<keyword evidence="1" id="KW-0862">Zinc</keyword>
<keyword evidence="1" id="KW-0479">Metal-binding</keyword>
<evidence type="ECO:0000259" key="3">
    <source>
        <dbReference type="PROSITE" id="PS50966"/>
    </source>
</evidence>
<dbReference type="Proteomes" id="UP001499854">
    <property type="component" value="Unassembled WGS sequence"/>
</dbReference>
<keyword evidence="1" id="KW-0863">Zinc-finger</keyword>
<protein>
    <submittedName>
        <fullName evidence="4">SWIM zinc finger family protein</fullName>
    </submittedName>
</protein>
<feature type="region of interest" description="Disordered" evidence="2">
    <location>
        <begin position="207"/>
        <end position="228"/>
    </location>
</feature>
<feature type="domain" description="SWIM-type" evidence="3">
    <location>
        <begin position="54"/>
        <end position="87"/>
    </location>
</feature>
<organism evidence="4 5">
    <name type="scientific">Catenulispora subtropica</name>
    <dbReference type="NCBI Taxonomy" id="450798"/>
    <lineage>
        <taxon>Bacteria</taxon>
        <taxon>Bacillati</taxon>
        <taxon>Actinomycetota</taxon>
        <taxon>Actinomycetes</taxon>
        <taxon>Catenulisporales</taxon>
        <taxon>Catenulisporaceae</taxon>
        <taxon>Catenulispora</taxon>
    </lineage>
</organism>
<dbReference type="Pfam" id="PF04434">
    <property type="entry name" value="SWIM"/>
    <property type="match status" value="1"/>
</dbReference>
<gene>
    <name evidence="4" type="ORF">GCM10009838_29900</name>
</gene>
<dbReference type="InterPro" id="IPR007527">
    <property type="entry name" value="Znf_SWIM"/>
</dbReference>
<comment type="caution">
    <text evidence="4">The sequence shown here is derived from an EMBL/GenBank/DDBJ whole genome shotgun (WGS) entry which is preliminary data.</text>
</comment>
<dbReference type="RefSeq" id="WP_344657602.1">
    <property type="nucleotide sequence ID" value="NZ_BAAAQM010000014.1"/>
</dbReference>
<dbReference type="EMBL" id="BAAAQM010000014">
    <property type="protein sequence ID" value="GAA1969226.1"/>
    <property type="molecule type" value="Genomic_DNA"/>
</dbReference>
<proteinExistence type="predicted"/>
<evidence type="ECO:0000256" key="1">
    <source>
        <dbReference type="PROSITE-ProRule" id="PRU00325"/>
    </source>
</evidence>
<keyword evidence="5" id="KW-1185">Reference proteome</keyword>
<reference evidence="4 5" key="1">
    <citation type="journal article" date="2019" name="Int. J. Syst. Evol. Microbiol.">
        <title>The Global Catalogue of Microorganisms (GCM) 10K type strain sequencing project: providing services to taxonomists for standard genome sequencing and annotation.</title>
        <authorList>
            <consortium name="The Broad Institute Genomics Platform"/>
            <consortium name="The Broad Institute Genome Sequencing Center for Infectious Disease"/>
            <person name="Wu L."/>
            <person name="Ma J."/>
        </authorList>
    </citation>
    <scope>NUCLEOTIDE SEQUENCE [LARGE SCALE GENOMIC DNA]</scope>
    <source>
        <strain evidence="4 5">JCM 16013</strain>
    </source>
</reference>
<evidence type="ECO:0000313" key="5">
    <source>
        <dbReference type="Proteomes" id="UP001499854"/>
    </source>
</evidence>
<name>A0ABN2RHE1_9ACTN</name>
<accession>A0ABN2RHE1</accession>
<evidence type="ECO:0000313" key="4">
    <source>
        <dbReference type="EMBL" id="GAA1969226.1"/>
    </source>
</evidence>
<sequence length="660" mass="68790">MSARADLLALTEDALVSLTNRGLYKRAAKEVAAGTGPAVATEGDVVRGTFPDGVGCALPPGGLEAAECSCGASGACRHVVAVVLAYQASDASSASPDSDSGAAQAWSPGDFADADVEALLGKRSMASARRRLAAGYLARVHVATAEEPVPWVELPNCSVRFLVPRDLAYARSDARDDKDAIALAVWAWRTWAERAGEVGDRHFAVGGAGSAADGDTAPSEEAQTVASSDPLSSAVELAADIFLTGVANLAAGFTPRLARVRRDLDAADLRWPLLAADDLADQLAAHAERAARHRPELVADLLAELVARSRAATSAKGQPRSRVLGTDEAAEVALRRLRLTALGCRVQPVGDDVRVLVFLADPAAGVVLTLDNRCPGRPTGAGLADRRLAGSTVGVLAGGNVVTETAHRRADRRLRLAVNRVARTTVSQSGGAWDHLPPALLARDLDALAAEFDRLPPRLIRPRVDAEDVRVVEIAEVTDLGYHPGSQRLTATLHGTTAGTAHLVAEHRAVAPAALDALAEALTRTPRYISATIRRGRGGLILTPIAVVSEGKVIVPDLAAGDGTEDLTAATTPRPDPLTEAIDSALSLLAETTHRGAGHLPPTFPARLEAAAHTLTTVGLTRSAQDLRNLSETLGPDPGRGAFDAWADAAIRLITTAECR</sequence>
<dbReference type="PROSITE" id="PS50966">
    <property type="entry name" value="ZF_SWIM"/>
    <property type="match status" value="1"/>
</dbReference>
<evidence type="ECO:0000256" key="2">
    <source>
        <dbReference type="SAM" id="MobiDB-lite"/>
    </source>
</evidence>